<protein>
    <submittedName>
        <fullName evidence="2">Uncharacterized protein</fullName>
    </submittedName>
</protein>
<reference evidence="2" key="2">
    <citation type="submission" date="2015-06" db="UniProtKB">
        <authorList>
            <consortium name="EnsemblMetazoa"/>
        </authorList>
    </citation>
    <scope>IDENTIFICATION</scope>
</reference>
<feature type="compositionally biased region" description="Basic and acidic residues" evidence="1">
    <location>
        <begin position="491"/>
        <end position="604"/>
    </location>
</feature>
<feature type="region of interest" description="Disordered" evidence="1">
    <location>
        <begin position="791"/>
        <end position="853"/>
    </location>
</feature>
<dbReference type="eggNOG" id="ENOG502TC9B">
    <property type="taxonomic scope" value="Eukaryota"/>
</dbReference>
<feature type="compositionally biased region" description="Polar residues" evidence="1">
    <location>
        <begin position="692"/>
        <end position="708"/>
    </location>
</feature>
<feature type="compositionally biased region" description="Low complexity" evidence="1">
    <location>
        <begin position="819"/>
        <end position="853"/>
    </location>
</feature>
<dbReference type="EMBL" id="CAEY01000646">
    <property type="status" value="NOT_ANNOTATED_CDS"/>
    <property type="molecule type" value="Genomic_DNA"/>
</dbReference>
<feature type="compositionally biased region" description="Basic and acidic residues" evidence="1">
    <location>
        <begin position="635"/>
        <end position="654"/>
    </location>
</feature>
<feature type="compositionally biased region" description="Basic and acidic residues" evidence="1">
    <location>
        <begin position="612"/>
        <end position="627"/>
    </location>
</feature>
<feature type="compositionally biased region" description="Basic and acidic residues" evidence="1">
    <location>
        <begin position="449"/>
        <end position="458"/>
    </location>
</feature>
<organism evidence="2 3">
    <name type="scientific">Tetranychus urticae</name>
    <name type="common">Two-spotted spider mite</name>
    <dbReference type="NCBI Taxonomy" id="32264"/>
    <lineage>
        <taxon>Eukaryota</taxon>
        <taxon>Metazoa</taxon>
        <taxon>Ecdysozoa</taxon>
        <taxon>Arthropoda</taxon>
        <taxon>Chelicerata</taxon>
        <taxon>Arachnida</taxon>
        <taxon>Acari</taxon>
        <taxon>Acariformes</taxon>
        <taxon>Trombidiformes</taxon>
        <taxon>Prostigmata</taxon>
        <taxon>Eleutherengona</taxon>
        <taxon>Raphignathae</taxon>
        <taxon>Tetranychoidea</taxon>
        <taxon>Tetranychidae</taxon>
        <taxon>Tetranychus</taxon>
    </lineage>
</organism>
<name>T1KWQ7_TETUR</name>
<evidence type="ECO:0000256" key="1">
    <source>
        <dbReference type="SAM" id="MobiDB-lite"/>
    </source>
</evidence>
<dbReference type="Proteomes" id="UP000015104">
    <property type="component" value="Unassembled WGS sequence"/>
</dbReference>
<feature type="region of interest" description="Disordered" evidence="1">
    <location>
        <begin position="442"/>
        <end position="748"/>
    </location>
</feature>
<evidence type="ECO:0000313" key="2">
    <source>
        <dbReference type="EnsemblMetazoa" id="tetur24g02490.1"/>
    </source>
</evidence>
<dbReference type="EnsemblMetazoa" id="tetur24g02490.1">
    <property type="protein sequence ID" value="tetur24g02490.1"/>
    <property type="gene ID" value="tetur24g02490"/>
</dbReference>
<accession>T1KWQ7</accession>
<keyword evidence="3" id="KW-1185">Reference proteome</keyword>
<feature type="compositionally biased region" description="Polar residues" evidence="1">
    <location>
        <begin position="1051"/>
        <end position="1062"/>
    </location>
</feature>
<feature type="compositionally biased region" description="Polar residues" evidence="1">
    <location>
        <begin position="716"/>
        <end position="743"/>
    </location>
</feature>
<feature type="compositionally biased region" description="Basic and acidic residues" evidence="1">
    <location>
        <begin position="1063"/>
        <end position="1072"/>
    </location>
</feature>
<proteinExistence type="predicted"/>
<feature type="region of interest" description="Disordered" evidence="1">
    <location>
        <begin position="1049"/>
        <end position="1072"/>
    </location>
</feature>
<sequence length="1350" mass="153253">MLKCQRIPVKSVLKNRKYQKFIFNQRTLIATLVRLMEGQNLVLVILRIVNKNGVEKTVPFGFKVNKESIPENCKPLKIHPNNFVSIHIDGVEKLEAMLVAIGEDSKDLMEKYKVFIDKYEIRTKKIAPCERKILHWCNLESVKIQQSTENNLKVTSLENFESFLRRIDRLKRRHPPKCASDTVFPKVDSAVITVESEESTGTSTDSSDSDYSDDSDGKAKEIKSKKISQSGKSTPQKSISKSLEKIRSIAAQPQADQNIKEFFQESSNIFQYMIKLSENFQHFEFYQPFSTEVEALRFIPESDETKEFDSKITLVEGILPLPTKKYNSALKSKNPMPKKDEFESGPAAILSNIIRFAFPRHWLDDVTLRGSSGRTSLLNIWNRIDPLREDSSEHIEIGLGEKRFRALLDHSVRKAGKKSYDRNTEKNLVTTLSKAMHYARTKLAPSKNCSKESNDKSNESQTNSYWNFAYGSDESENSSDDENPKRANPKPGKDKESKVDGEKESKDRKEKESKERKEKESKERKEKESKERKEKESKDRKGKDSTNEKEKESEDGKEKESGDGKEKELGDGKEKELGDGKEKEAEVEEKKNGVEEKGKEKEIEEVSCEPEINFRTEMEDDRDKTDDDASTIGNRNDESQDSSMKDKFDSEDASKSGSTVYSIKNPCFGQTISPSTSFNDSGNFSIIDYSTPGKSPTNSTLSSPMKNSQVKRRGDPTNSTPKKPKLSSDQDSSTLEIPSSQPVSGLGLFMTEEERKLLKLIREQNLLGKFIEAAKKQESIARSQAIQFFVGSKPNFNPPRLKLPTNEPCADQVKIPRKSTASEISNSQSTSSSNATNASTKSTQSTQSSGSTSSICESAIDKIVKKDKFNKSQKESSSSESDSIYGIILPLVLDEEKRNMMQPIMVKLKKAEFASIGIATDQEFFLDNTMNLFYSKIKDIRISFRFLALADDRKSLVNSLSENIKRNPEWENLKKIVKYTNEFLEVDHDPSAYMGEDLNYVNLTESELKELFEIQNSKGLACKKAETLIEKSRKDDDDKVTQKEPFYSLPDTKTVNHRPNQASEKEESTILREKTTICSPENRKKMILANLSTKISELNNRKTILSEFDSSGIILKQVIEIINDLYTLSLQKFQESEEKVYTIPANDDTFKIKSKNQIHIEGKLPLKLDGYEKAIKLARTGNACSFAYQLVKLAFPPSYVEKAVLGKKFYTHEELAKFNAESTREEKLPLAFVFGFNNQITEPFNGEFDPNLGEERLQALYDHIFRRIGISTYNEEMLNKVRARLIKVFCSLNKPKKGNVKDNSATKDDAIKSCVEDSSNEFESYSSGQESKSQRFWGSHLFSENSSDSE</sequence>
<feature type="region of interest" description="Disordered" evidence="1">
    <location>
        <begin position="195"/>
        <end position="239"/>
    </location>
</feature>
<feature type="compositionally biased region" description="Polar residues" evidence="1">
    <location>
        <begin position="655"/>
        <end position="684"/>
    </location>
</feature>
<evidence type="ECO:0000313" key="3">
    <source>
        <dbReference type="Proteomes" id="UP000015104"/>
    </source>
</evidence>
<reference evidence="3" key="1">
    <citation type="submission" date="2011-08" db="EMBL/GenBank/DDBJ databases">
        <authorList>
            <person name="Rombauts S."/>
        </authorList>
    </citation>
    <scope>NUCLEOTIDE SEQUENCE</scope>
    <source>
        <strain evidence="3">London</strain>
    </source>
</reference>
<dbReference type="HOGENOM" id="CLU_007096_0_0_1"/>
<feature type="compositionally biased region" description="Basic and acidic residues" evidence="1">
    <location>
        <begin position="215"/>
        <end position="224"/>
    </location>
</feature>